<comment type="subcellular location">
    <subcellularLocation>
        <location evidence="1">Cell membrane</location>
        <topology evidence="1">Multi-pass membrane protein</topology>
    </subcellularLocation>
    <subcellularLocation>
        <location evidence="8">Membrane</location>
        <topology evidence="8">Multi-pass membrane protein</topology>
    </subcellularLocation>
</comment>
<keyword evidence="2 8" id="KW-0813">Transport</keyword>
<evidence type="ECO:0000256" key="5">
    <source>
        <dbReference type="ARBA" id="ARBA00022927"/>
    </source>
</evidence>
<evidence type="ECO:0000259" key="10">
    <source>
        <dbReference type="Pfam" id="PF01618"/>
    </source>
</evidence>
<evidence type="ECO:0000256" key="9">
    <source>
        <dbReference type="SAM" id="Phobius"/>
    </source>
</evidence>
<organism evidence="11 12">
    <name type="scientific">Shewanella algicola</name>
    <dbReference type="NCBI Taxonomy" id="640633"/>
    <lineage>
        <taxon>Bacteria</taxon>
        <taxon>Pseudomonadati</taxon>
        <taxon>Pseudomonadota</taxon>
        <taxon>Gammaproteobacteria</taxon>
        <taxon>Alteromonadales</taxon>
        <taxon>Shewanellaceae</taxon>
        <taxon>Shewanella</taxon>
    </lineage>
</organism>
<evidence type="ECO:0000256" key="4">
    <source>
        <dbReference type="ARBA" id="ARBA00022692"/>
    </source>
</evidence>
<feature type="transmembrane region" description="Helical" evidence="9">
    <location>
        <begin position="12"/>
        <end position="33"/>
    </location>
</feature>
<feature type="domain" description="MotA/TolQ/ExbB proton channel" evidence="10">
    <location>
        <begin position="76"/>
        <end position="186"/>
    </location>
</feature>
<comment type="similarity">
    <text evidence="8">Belongs to the exbB/tolQ family.</text>
</comment>
<dbReference type="PANTHER" id="PTHR30625:SF15">
    <property type="entry name" value="BIOPOLYMER TRANSPORT PROTEIN EXBB"/>
    <property type="match status" value="1"/>
</dbReference>
<feature type="transmembrane region" description="Helical" evidence="9">
    <location>
        <begin position="105"/>
        <end position="130"/>
    </location>
</feature>
<evidence type="ECO:0000313" key="11">
    <source>
        <dbReference type="EMBL" id="MCL1104388.1"/>
    </source>
</evidence>
<dbReference type="InterPro" id="IPR050790">
    <property type="entry name" value="ExbB/TolQ_transport"/>
</dbReference>
<dbReference type="GO" id="GO:0017038">
    <property type="term" value="P:protein import"/>
    <property type="evidence" value="ECO:0007669"/>
    <property type="project" value="TreeGrafter"/>
</dbReference>
<keyword evidence="12" id="KW-1185">Reference proteome</keyword>
<proteinExistence type="inferred from homology"/>
<name>A0A9X1Z3E9_9GAMM</name>
<reference evidence="11" key="1">
    <citation type="submission" date="2022-01" db="EMBL/GenBank/DDBJ databases">
        <title>Whole genome-based taxonomy of the Shewanellaceae.</title>
        <authorList>
            <person name="Martin-Rodriguez A.J."/>
        </authorList>
    </citation>
    <scope>NUCLEOTIDE SEQUENCE</scope>
    <source>
        <strain evidence="11">DSM 23803</strain>
    </source>
</reference>
<evidence type="ECO:0000313" key="12">
    <source>
        <dbReference type="Proteomes" id="UP001139408"/>
    </source>
</evidence>
<evidence type="ECO:0000256" key="1">
    <source>
        <dbReference type="ARBA" id="ARBA00004651"/>
    </source>
</evidence>
<gene>
    <name evidence="11" type="ORF">L2749_03830</name>
</gene>
<keyword evidence="6 9" id="KW-1133">Transmembrane helix</keyword>
<evidence type="ECO:0000256" key="8">
    <source>
        <dbReference type="RuleBase" id="RU004057"/>
    </source>
</evidence>
<evidence type="ECO:0000256" key="2">
    <source>
        <dbReference type="ARBA" id="ARBA00022448"/>
    </source>
</evidence>
<keyword evidence="7 9" id="KW-0472">Membrane</keyword>
<protein>
    <submittedName>
        <fullName evidence="11">MotA/TolQ/ExbB proton channel family protein</fullName>
    </submittedName>
</protein>
<dbReference type="Pfam" id="PF01618">
    <property type="entry name" value="MotA_ExbB"/>
    <property type="match status" value="1"/>
</dbReference>
<evidence type="ECO:0000256" key="3">
    <source>
        <dbReference type="ARBA" id="ARBA00022475"/>
    </source>
</evidence>
<comment type="caution">
    <text evidence="11">The sequence shown here is derived from an EMBL/GenBank/DDBJ whole genome shotgun (WGS) entry which is preliminary data.</text>
</comment>
<dbReference type="EMBL" id="JAKILJ010000005">
    <property type="protein sequence ID" value="MCL1104388.1"/>
    <property type="molecule type" value="Genomic_DNA"/>
</dbReference>
<dbReference type="PANTHER" id="PTHR30625">
    <property type="entry name" value="PROTEIN TOLQ"/>
    <property type="match status" value="1"/>
</dbReference>
<feature type="transmembrane region" description="Helical" evidence="9">
    <location>
        <begin position="150"/>
        <end position="174"/>
    </location>
</feature>
<keyword evidence="3" id="KW-1003">Cell membrane</keyword>
<dbReference type="InterPro" id="IPR002898">
    <property type="entry name" value="MotA_ExbB_proton_chnl"/>
</dbReference>
<dbReference type="AlphaFoldDB" id="A0A9X1Z3E9"/>
<evidence type="ECO:0000256" key="6">
    <source>
        <dbReference type="ARBA" id="ARBA00022989"/>
    </source>
</evidence>
<evidence type="ECO:0000256" key="7">
    <source>
        <dbReference type="ARBA" id="ARBA00023136"/>
    </source>
</evidence>
<dbReference type="GO" id="GO:0005886">
    <property type="term" value="C:plasma membrane"/>
    <property type="evidence" value="ECO:0007669"/>
    <property type="project" value="UniProtKB-SubCell"/>
</dbReference>
<keyword evidence="5 8" id="KW-0653">Protein transport</keyword>
<dbReference type="Proteomes" id="UP001139408">
    <property type="component" value="Unassembled WGS sequence"/>
</dbReference>
<accession>A0A9X1Z3E9</accession>
<keyword evidence="4 9" id="KW-0812">Transmembrane</keyword>
<sequence>MEWLTRGGWMMYPILLCSVVALGVVLERFYVIFIRYAQFPQEQFDKLQDLVKKGDIKSAKEMLKQQSSAQKSIYLAMLNQQDEGSQNKAAELEGNSILFRLKERLSILSTIGSVTPLMGLLGTVFGMIDVFSKLAQMQGAANPGMLADGIWQALLTTAAGMTIAIPVVLFYHFFNRHIENIIHQLQTTANILADQLSNIRSAKNAKNTATIDKNRDSK</sequence>
<dbReference type="RefSeq" id="WP_188924035.1">
    <property type="nucleotide sequence ID" value="NZ_BMQI01000006.1"/>
</dbReference>